<sequence>MIGSKSMLGPKNALTMHEVSAGCMEVEFCKYTFITRAGLEPRSNRRPHRIPAHPCHRCHEQCKGSTETDTHHYRRYRSYRQTRLIRQYAS</sequence>
<name>A0A9P9BL93_9PEZI</name>
<organism evidence="1 2">
    <name type="scientific">Microdochium trichocladiopsis</name>
    <dbReference type="NCBI Taxonomy" id="1682393"/>
    <lineage>
        <taxon>Eukaryota</taxon>
        <taxon>Fungi</taxon>
        <taxon>Dikarya</taxon>
        <taxon>Ascomycota</taxon>
        <taxon>Pezizomycotina</taxon>
        <taxon>Sordariomycetes</taxon>
        <taxon>Xylariomycetidae</taxon>
        <taxon>Xylariales</taxon>
        <taxon>Microdochiaceae</taxon>
        <taxon>Microdochium</taxon>
    </lineage>
</organism>
<evidence type="ECO:0000313" key="1">
    <source>
        <dbReference type="EMBL" id="KAH7024687.1"/>
    </source>
</evidence>
<dbReference type="GeneID" id="70184580"/>
<proteinExistence type="predicted"/>
<dbReference type="AlphaFoldDB" id="A0A9P9BL93"/>
<dbReference type="Proteomes" id="UP000756346">
    <property type="component" value="Unassembled WGS sequence"/>
</dbReference>
<dbReference type="EMBL" id="JAGTJQ010000009">
    <property type="protein sequence ID" value="KAH7024687.1"/>
    <property type="molecule type" value="Genomic_DNA"/>
</dbReference>
<evidence type="ECO:0000313" key="2">
    <source>
        <dbReference type="Proteomes" id="UP000756346"/>
    </source>
</evidence>
<gene>
    <name evidence="1" type="ORF">B0I36DRAFT_331862</name>
</gene>
<comment type="caution">
    <text evidence="1">The sequence shown here is derived from an EMBL/GenBank/DDBJ whole genome shotgun (WGS) entry which is preliminary data.</text>
</comment>
<keyword evidence="2" id="KW-1185">Reference proteome</keyword>
<accession>A0A9P9BL93</accession>
<dbReference type="RefSeq" id="XP_046008235.1">
    <property type="nucleotide sequence ID" value="XM_046155034.1"/>
</dbReference>
<protein>
    <submittedName>
        <fullName evidence="1">Uncharacterized protein</fullName>
    </submittedName>
</protein>
<reference evidence="1" key="1">
    <citation type="journal article" date="2021" name="Nat. Commun.">
        <title>Genetic determinants of endophytism in the Arabidopsis root mycobiome.</title>
        <authorList>
            <person name="Mesny F."/>
            <person name="Miyauchi S."/>
            <person name="Thiergart T."/>
            <person name="Pickel B."/>
            <person name="Atanasova L."/>
            <person name="Karlsson M."/>
            <person name="Huettel B."/>
            <person name="Barry K.W."/>
            <person name="Haridas S."/>
            <person name="Chen C."/>
            <person name="Bauer D."/>
            <person name="Andreopoulos W."/>
            <person name="Pangilinan J."/>
            <person name="LaButti K."/>
            <person name="Riley R."/>
            <person name="Lipzen A."/>
            <person name="Clum A."/>
            <person name="Drula E."/>
            <person name="Henrissat B."/>
            <person name="Kohler A."/>
            <person name="Grigoriev I.V."/>
            <person name="Martin F.M."/>
            <person name="Hacquard S."/>
        </authorList>
    </citation>
    <scope>NUCLEOTIDE SEQUENCE</scope>
    <source>
        <strain evidence="1">MPI-CAGE-CH-0230</strain>
    </source>
</reference>